<evidence type="ECO:0000256" key="12">
    <source>
        <dbReference type="RuleBase" id="RU003357"/>
    </source>
</evidence>
<evidence type="ECO:0000256" key="3">
    <source>
        <dbReference type="ARBA" id="ARBA00022452"/>
    </source>
</evidence>
<dbReference type="RefSeq" id="WP_206560081.1">
    <property type="nucleotide sequence ID" value="NZ_JAFKCZ010000005.1"/>
</dbReference>
<dbReference type="EMBL" id="JAFKCZ010000005">
    <property type="protein sequence ID" value="MBN7796643.1"/>
    <property type="molecule type" value="Genomic_DNA"/>
</dbReference>
<dbReference type="PANTHER" id="PTHR32552:SF81">
    <property type="entry name" value="TONB-DEPENDENT OUTER MEMBRANE RECEPTOR"/>
    <property type="match status" value="1"/>
</dbReference>
<feature type="domain" description="TonB-dependent receptor-like beta-barrel" evidence="13">
    <location>
        <begin position="267"/>
        <end position="691"/>
    </location>
</feature>
<keyword evidence="7" id="KW-0406">Ion transport</keyword>
<keyword evidence="8 12" id="KW-0798">TonB box</keyword>
<dbReference type="InterPro" id="IPR036942">
    <property type="entry name" value="Beta-barrel_TonB_sf"/>
</dbReference>
<keyword evidence="10 11" id="KW-0998">Cell outer membrane</keyword>
<keyword evidence="9 11" id="KW-0472">Membrane</keyword>
<dbReference type="PROSITE" id="PS52016">
    <property type="entry name" value="TONB_DEPENDENT_REC_3"/>
    <property type="match status" value="1"/>
</dbReference>
<dbReference type="Pfam" id="PF07715">
    <property type="entry name" value="Plug"/>
    <property type="match status" value="1"/>
</dbReference>
<comment type="caution">
    <text evidence="15">The sequence shown here is derived from an EMBL/GenBank/DDBJ whole genome shotgun (WGS) entry which is preliminary data.</text>
</comment>
<dbReference type="AlphaFoldDB" id="A0A939DE97"/>
<evidence type="ECO:0000256" key="1">
    <source>
        <dbReference type="ARBA" id="ARBA00004571"/>
    </source>
</evidence>
<dbReference type="GO" id="GO:0009279">
    <property type="term" value="C:cell outer membrane"/>
    <property type="evidence" value="ECO:0007669"/>
    <property type="project" value="UniProtKB-SubCell"/>
</dbReference>
<keyword evidence="4" id="KW-0410">Iron transport</keyword>
<organism evidence="15 16">
    <name type="scientific">Parahaliea mediterranea</name>
    <dbReference type="NCBI Taxonomy" id="651086"/>
    <lineage>
        <taxon>Bacteria</taxon>
        <taxon>Pseudomonadati</taxon>
        <taxon>Pseudomonadota</taxon>
        <taxon>Gammaproteobacteria</taxon>
        <taxon>Cellvibrionales</taxon>
        <taxon>Halieaceae</taxon>
        <taxon>Parahaliea</taxon>
    </lineage>
</organism>
<evidence type="ECO:0000256" key="11">
    <source>
        <dbReference type="PROSITE-ProRule" id="PRU01360"/>
    </source>
</evidence>
<protein>
    <submittedName>
        <fullName evidence="15">TonB-dependent receptor</fullName>
    </submittedName>
</protein>
<evidence type="ECO:0000256" key="5">
    <source>
        <dbReference type="ARBA" id="ARBA00022692"/>
    </source>
</evidence>
<evidence type="ECO:0000313" key="16">
    <source>
        <dbReference type="Proteomes" id="UP000664303"/>
    </source>
</evidence>
<dbReference type="Proteomes" id="UP000664303">
    <property type="component" value="Unassembled WGS sequence"/>
</dbReference>
<dbReference type="InterPro" id="IPR012910">
    <property type="entry name" value="Plug_dom"/>
</dbReference>
<evidence type="ECO:0000256" key="6">
    <source>
        <dbReference type="ARBA" id="ARBA00023004"/>
    </source>
</evidence>
<keyword evidence="5 11" id="KW-0812">Transmembrane</keyword>
<dbReference type="Pfam" id="PF00593">
    <property type="entry name" value="TonB_dep_Rec_b-barrel"/>
    <property type="match status" value="1"/>
</dbReference>
<evidence type="ECO:0000313" key="15">
    <source>
        <dbReference type="EMBL" id="MBN7796643.1"/>
    </source>
</evidence>
<dbReference type="SUPFAM" id="SSF56935">
    <property type="entry name" value="Porins"/>
    <property type="match status" value="1"/>
</dbReference>
<dbReference type="PANTHER" id="PTHR32552">
    <property type="entry name" value="FERRICHROME IRON RECEPTOR-RELATED"/>
    <property type="match status" value="1"/>
</dbReference>
<dbReference type="InterPro" id="IPR039426">
    <property type="entry name" value="TonB-dep_rcpt-like"/>
</dbReference>
<comment type="subcellular location">
    <subcellularLocation>
        <location evidence="1 11">Cell outer membrane</location>
        <topology evidence="1 11">Multi-pass membrane protein</topology>
    </subcellularLocation>
</comment>
<gene>
    <name evidence="15" type="ORF">JYP50_08575</name>
</gene>
<feature type="domain" description="TonB-dependent receptor plug" evidence="14">
    <location>
        <begin position="48"/>
        <end position="156"/>
    </location>
</feature>
<reference evidence="15" key="1">
    <citation type="submission" date="2021-02" db="EMBL/GenBank/DDBJ databases">
        <title>PHA producing bacteria isolated from coastal sediment in Guangdong, Shenzhen.</title>
        <authorList>
            <person name="Zheng W."/>
            <person name="Yu S."/>
            <person name="Huang Y."/>
        </authorList>
    </citation>
    <scope>NUCLEOTIDE SEQUENCE</scope>
    <source>
        <strain evidence="15">TN14-10</strain>
    </source>
</reference>
<evidence type="ECO:0000256" key="2">
    <source>
        <dbReference type="ARBA" id="ARBA00022448"/>
    </source>
</evidence>
<accession>A0A939DE97</accession>
<evidence type="ECO:0000259" key="13">
    <source>
        <dbReference type="Pfam" id="PF00593"/>
    </source>
</evidence>
<keyword evidence="6" id="KW-0408">Iron</keyword>
<evidence type="ECO:0000256" key="7">
    <source>
        <dbReference type="ARBA" id="ARBA00023065"/>
    </source>
</evidence>
<keyword evidence="15" id="KW-0675">Receptor</keyword>
<sequence>MNFSSTSRAGKGLSAAIAIATLHSAAAHSQGLEEVIVTATKRGAASMQSTPISVQALTGDRLADMGATDFNDFFHQIPGLAVFDQGPGDKRYIIRGVNATGAGTVGLYLDEVIITGENAQDGGGRQPDIKLYDLDRVEVLKGPQGTTFGSSSLSGTIRYLTKAPDLSQPELNIQATARNIEGATGPGGQAEFAANLPLIKDQLAVRVAGMYLDDKGFIDNRFDDGINAEQTHSARVRVLYTPTDRIRLNLMAMNQDMETDGPYYFNRVGYEGQALPKNRQADLNNNPFTDEARIYNATAEYLSDQGTITATVSRLERDTVFNRDASAAVGPYSVITQPKEREVNSYELRFASEWNGPLQALVGVFAQREERYFKSQIFPSDPVTGEFSQVAGFSLDRNVSTEVDEDAVFMDLSYDLSEHFTVTGGLRWFEIEIGEVATALQDFAGQPGAGRGPQLGFSENDVIGKLNLSYHFNDDIMLFGQWAQGFRAGGTNDQTAAALADVNIPAGFGSDSVDSYELGLKSTLLDGRMRANASLYYIDWSDIQIQNQAQDPDNPSVLFPFRANGGAADIYGLELDLTHSPLPGLELSATASYTDAALSEDNPIPGTGMDGDDITYIPRTTVALSGFYSRPIPGTDLNGTLGLDVNHVSERNTELRPNNPLFVELESYTLVNLRLGVEANDWSAMLSVNNLLDDDSVVDVFRIIPGLTPDGFIPQQPRTVSVTLRKRFF</sequence>
<dbReference type="Gene3D" id="2.40.170.20">
    <property type="entry name" value="TonB-dependent receptor, beta-barrel domain"/>
    <property type="match status" value="1"/>
</dbReference>
<evidence type="ECO:0000259" key="14">
    <source>
        <dbReference type="Pfam" id="PF07715"/>
    </source>
</evidence>
<evidence type="ECO:0000256" key="10">
    <source>
        <dbReference type="ARBA" id="ARBA00023237"/>
    </source>
</evidence>
<dbReference type="GO" id="GO:0006826">
    <property type="term" value="P:iron ion transport"/>
    <property type="evidence" value="ECO:0007669"/>
    <property type="project" value="UniProtKB-KW"/>
</dbReference>
<evidence type="ECO:0000256" key="9">
    <source>
        <dbReference type="ARBA" id="ARBA00023136"/>
    </source>
</evidence>
<keyword evidence="2 11" id="KW-0813">Transport</keyword>
<name>A0A939DE97_9GAMM</name>
<keyword evidence="3 11" id="KW-1134">Transmembrane beta strand</keyword>
<comment type="similarity">
    <text evidence="11 12">Belongs to the TonB-dependent receptor family.</text>
</comment>
<evidence type="ECO:0000256" key="4">
    <source>
        <dbReference type="ARBA" id="ARBA00022496"/>
    </source>
</evidence>
<proteinExistence type="inferred from homology"/>
<evidence type="ECO:0000256" key="8">
    <source>
        <dbReference type="ARBA" id="ARBA00023077"/>
    </source>
</evidence>
<dbReference type="InterPro" id="IPR000531">
    <property type="entry name" value="Beta-barrel_TonB"/>
</dbReference>
<dbReference type="CDD" id="cd01347">
    <property type="entry name" value="ligand_gated_channel"/>
    <property type="match status" value="1"/>
</dbReference>
<keyword evidence="16" id="KW-1185">Reference proteome</keyword>